<evidence type="ECO:0000259" key="7">
    <source>
        <dbReference type="Pfam" id="PF02770"/>
    </source>
</evidence>
<feature type="domain" description="Acyl-CoA dehydrogenase-like C-terminal" evidence="9">
    <location>
        <begin position="466"/>
        <end position="569"/>
    </location>
</feature>
<organism evidence="10 11">
    <name type="scientific">Algoriphagus aestuariicola</name>
    <dbReference type="NCBI Taxonomy" id="1852016"/>
    <lineage>
        <taxon>Bacteria</taxon>
        <taxon>Pseudomonadati</taxon>
        <taxon>Bacteroidota</taxon>
        <taxon>Cytophagia</taxon>
        <taxon>Cytophagales</taxon>
        <taxon>Cyclobacteriaceae</taxon>
        <taxon>Algoriphagus</taxon>
    </lineage>
</organism>
<dbReference type="Pfam" id="PF02770">
    <property type="entry name" value="Acyl-CoA_dh_M"/>
    <property type="match status" value="1"/>
</dbReference>
<dbReference type="PANTHER" id="PTHR43884">
    <property type="entry name" value="ACYL-COA DEHYDROGENASE"/>
    <property type="match status" value="1"/>
</dbReference>
<dbReference type="PROSITE" id="PS00073">
    <property type="entry name" value="ACYL_COA_DH_2"/>
    <property type="match status" value="1"/>
</dbReference>
<dbReference type="InterPro" id="IPR046373">
    <property type="entry name" value="Acyl-CoA_Oxase/DH_mid-dom_sf"/>
</dbReference>
<evidence type="ECO:0000313" key="10">
    <source>
        <dbReference type="EMBL" id="MBN7802371.1"/>
    </source>
</evidence>
<dbReference type="Pfam" id="PF21263">
    <property type="entry name" value="Acyl-CoA-dh_C"/>
    <property type="match status" value="1"/>
</dbReference>
<dbReference type="InterPro" id="IPR036250">
    <property type="entry name" value="AcylCo_DH-like_C"/>
</dbReference>
<comment type="cofactor">
    <cofactor evidence="1 5">
        <name>FAD</name>
        <dbReference type="ChEBI" id="CHEBI:57692"/>
    </cofactor>
</comment>
<dbReference type="InterPro" id="IPR006091">
    <property type="entry name" value="Acyl-CoA_Oxase/DH_mid-dom"/>
</dbReference>
<keyword evidence="5" id="KW-0560">Oxidoreductase</keyword>
<dbReference type="InterPro" id="IPR037069">
    <property type="entry name" value="AcylCoA_DH/ox_N_sf"/>
</dbReference>
<feature type="domain" description="Acyl-CoA oxidase/dehydrogenase middle" evidence="7">
    <location>
        <begin position="147"/>
        <end position="241"/>
    </location>
</feature>
<keyword evidence="3 5" id="KW-0285">Flavoprotein</keyword>
<gene>
    <name evidence="10" type="ORF">J0A67_15975</name>
</gene>
<dbReference type="PANTHER" id="PTHR43884:SF12">
    <property type="entry name" value="ISOVALERYL-COA DEHYDROGENASE, MITOCHONDRIAL-RELATED"/>
    <property type="match status" value="1"/>
</dbReference>
<dbReference type="RefSeq" id="WP_206570363.1">
    <property type="nucleotide sequence ID" value="NZ_JAFKCW010000003.1"/>
</dbReference>
<evidence type="ECO:0000256" key="3">
    <source>
        <dbReference type="ARBA" id="ARBA00022630"/>
    </source>
</evidence>
<dbReference type="InterPro" id="IPR049426">
    <property type="entry name" value="Acyl-CoA-dh-like_C"/>
</dbReference>
<dbReference type="Pfam" id="PF02771">
    <property type="entry name" value="Acyl-CoA_dh_N"/>
    <property type="match status" value="1"/>
</dbReference>
<dbReference type="Gene3D" id="1.20.140.10">
    <property type="entry name" value="Butyryl-CoA Dehydrogenase, subunit A, domain 3"/>
    <property type="match status" value="2"/>
</dbReference>
<dbReference type="InterPro" id="IPR009075">
    <property type="entry name" value="AcylCo_DH/oxidase_C"/>
</dbReference>
<protein>
    <submittedName>
        <fullName evidence="10">Acyl-CoA dehydrogenase family protein</fullName>
    </submittedName>
</protein>
<dbReference type="InterPro" id="IPR009100">
    <property type="entry name" value="AcylCoA_DH/oxidase_NM_dom_sf"/>
</dbReference>
<accession>A0ABS3BVP0</accession>
<sequence length="597" mass="65384">MNTLSKAIQGGEFLVRETPAQDIFIPEEFSEEQKMMAQACQDFIDTEITPRIEEIDSMKHPELVPEILRKAGELGLLGVSIPEEYGGLGMSVNTAMLIADIIGAAGSFSTTYGAHTGIGTLPILYYGTEEQKQKYLPKLATGEWASCYCLTEPDAGSDANSGKTKAVLSADGSHYLINGQKMWISNAGFADLFIVFAKIEDDKNLTAFIVEKTFGGITMNEEEKKMGIKGSSTRQVFFNDCPVPVENMLSERQNGFKIAVNVLNIGRIKLGSGVLGGVRTVISRSIAYSTERRQFGVSINTFGAIKSKLAEMAIRTYVSESLCYRAGQDIDDRIDALKAEGIDESEAKLKGVEAFAIECAIAKIHGSEVLDYAVDQGVQIYGGMGYSAEAPMERAYRDARIARIYEGTNEINRMLMVGMVLKRAMKGEINLFEPAMAVSAELTSVPSFETIDTSELFAAEKEVLKKLKKVFLMVGGKAAMALQDNIEDEQEIMMNLADVMIEIYASESAILRAEKLVGLRGQPACSHQIAMAQVYLAEAVDKINSAAKEAIASFTKGDEQKVMLMGLKRFTKADLVNTKELRRQIADHMIAEGKYPF</sequence>
<evidence type="ECO:0000259" key="9">
    <source>
        <dbReference type="Pfam" id="PF21263"/>
    </source>
</evidence>
<dbReference type="SUPFAM" id="SSF47203">
    <property type="entry name" value="Acyl-CoA dehydrogenase C-terminal domain-like"/>
    <property type="match status" value="1"/>
</dbReference>
<dbReference type="EMBL" id="JAFKCW010000003">
    <property type="protein sequence ID" value="MBN7802371.1"/>
    <property type="molecule type" value="Genomic_DNA"/>
</dbReference>
<feature type="domain" description="Acyl-CoA dehydrogenase/oxidase N-terminal" evidence="8">
    <location>
        <begin position="30"/>
        <end position="143"/>
    </location>
</feature>
<evidence type="ECO:0000256" key="1">
    <source>
        <dbReference type="ARBA" id="ARBA00001974"/>
    </source>
</evidence>
<comment type="similarity">
    <text evidence="2 5">Belongs to the acyl-CoA dehydrogenase family.</text>
</comment>
<reference evidence="10 11" key="1">
    <citation type="submission" date="2021-03" db="EMBL/GenBank/DDBJ databases">
        <title>novel species isolated from a fishpond in China.</title>
        <authorList>
            <person name="Lu H."/>
            <person name="Cai Z."/>
        </authorList>
    </citation>
    <scope>NUCLEOTIDE SEQUENCE [LARGE SCALE GENOMIC DNA]</scope>
    <source>
        <strain evidence="10 11">JCM 31546</strain>
    </source>
</reference>
<dbReference type="Pfam" id="PF00441">
    <property type="entry name" value="Acyl-CoA_dh_1"/>
    <property type="match status" value="1"/>
</dbReference>
<evidence type="ECO:0000256" key="2">
    <source>
        <dbReference type="ARBA" id="ARBA00009347"/>
    </source>
</evidence>
<dbReference type="InterPro" id="IPR013786">
    <property type="entry name" value="AcylCoA_DH/ox_N"/>
</dbReference>
<dbReference type="Gene3D" id="1.10.540.10">
    <property type="entry name" value="Acyl-CoA dehydrogenase/oxidase, N-terminal domain"/>
    <property type="match status" value="1"/>
</dbReference>
<evidence type="ECO:0000313" key="11">
    <source>
        <dbReference type="Proteomes" id="UP000664698"/>
    </source>
</evidence>
<dbReference type="InterPro" id="IPR006089">
    <property type="entry name" value="Acyl-CoA_DH_CS"/>
</dbReference>
<dbReference type="PROSITE" id="PS00072">
    <property type="entry name" value="ACYL_COA_DH_1"/>
    <property type="match status" value="1"/>
</dbReference>
<feature type="domain" description="Acyl-CoA dehydrogenase/oxidase C-terminal" evidence="6">
    <location>
        <begin position="254"/>
        <end position="416"/>
    </location>
</feature>
<evidence type="ECO:0000256" key="4">
    <source>
        <dbReference type="ARBA" id="ARBA00022827"/>
    </source>
</evidence>
<dbReference type="SUPFAM" id="SSF56645">
    <property type="entry name" value="Acyl-CoA dehydrogenase NM domain-like"/>
    <property type="match status" value="1"/>
</dbReference>
<comment type="caution">
    <text evidence="10">The sequence shown here is derived from an EMBL/GenBank/DDBJ whole genome shotgun (WGS) entry which is preliminary data.</text>
</comment>
<evidence type="ECO:0000259" key="6">
    <source>
        <dbReference type="Pfam" id="PF00441"/>
    </source>
</evidence>
<proteinExistence type="inferred from homology"/>
<dbReference type="Gene3D" id="2.40.110.10">
    <property type="entry name" value="Butyryl-CoA Dehydrogenase, subunit A, domain 2"/>
    <property type="match status" value="1"/>
</dbReference>
<keyword evidence="4 5" id="KW-0274">FAD</keyword>
<dbReference type="Proteomes" id="UP000664698">
    <property type="component" value="Unassembled WGS sequence"/>
</dbReference>
<keyword evidence="11" id="KW-1185">Reference proteome</keyword>
<evidence type="ECO:0000259" key="8">
    <source>
        <dbReference type="Pfam" id="PF02771"/>
    </source>
</evidence>
<name>A0ABS3BVP0_9BACT</name>
<evidence type="ECO:0000256" key="5">
    <source>
        <dbReference type="RuleBase" id="RU362125"/>
    </source>
</evidence>